<feature type="transmembrane region" description="Helical" evidence="11">
    <location>
        <begin position="31"/>
        <end position="50"/>
    </location>
</feature>
<keyword evidence="9 11" id="KW-0472">Membrane</keyword>
<feature type="domain" description="TonB C-terminal" evidence="12">
    <location>
        <begin position="218"/>
        <end position="302"/>
    </location>
</feature>
<gene>
    <name evidence="13" type="ORF">CCR94_22175</name>
</gene>
<dbReference type="AlphaFoldDB" id="A0A2S6MVF6"/>
<evidence type="ECO:0000256" key="8">
    <source>
        <dbReference type="ARBA" id="ARBA00022989"/>
    </source>
</evidence>
<evidence type="ECO:0000256" key="2">
    <source>
        <dbReference type="ARBA" id="ARBA00006555"/>
    </source>
</evidence>
<evidence type="ECO:0000256" key="1">
    <source>
        <dbReference type="ARBA" id="ARBA00004383"/>
    </source>
</evidence>
<dbReference type="PANTHER" id="PTHR33446">
    <property type="entry name" value="PROTEIN TONB-RELATED"/>
    <property type="match status" value="1"/>
</dbReference>
<comment type="caution">
    <text evidence="13">The sequence shown here is derived from an EMBL/GenBank/DDBJ whole genome shotgun (WGS) entry which is preliminary data.</text>
</comment>
<dbReference type="GO" id="GO:0015031">
    <property type="term" value="P:protein transport"/>
    <property type="evidence" value="ECO:0007669"/>
    <property type="project" value="UniProtKB-KW"/>
</dbReference>
<dbReference type="GO" id="GO:0055085">
    <property type="term" value="P:transmembrane transport"/>
    <property type="evidence" value="ECO:0007669"/>
    <property type="project" value="InterPro"/>
</dbReference>
<accession>A0A2S6MVF6</accession>
<dbReference type="InterPro" id="IPR051045">
    <property type="entry name" value="TonB-dependent_transducer"/>
</dbReference>
<sequence>MQKLAMTFAAPPDERMFERPQPPQLADRGRFAFILAICFLLHAVPIWLFINFERAQELAPGEQEIPVEIVVEPPPPDEPEPPPPQKEKPLDEKIATDAPRPANEEKVERDAHDAVSHSPKTTPNAEPAARPPAAAKASKPDSSAAAQPMDLDPNGDPVTAAPALEPQEQPKPPQPAPQPEAQQPPAQEPMSAFAALPDYSFAPVSRKTPVATGKAASTYLSIVYGMVMSRIRYPEGAAGHGRTTGDIVFGVDGAGRLVGQRIVRSSGSPELDLAAMAAIRAAAPFPPPPTGAGISLNLRYQR</sequence>
<evidence type="ECO:0000256" key="5">
    <source>
        <dbReference type="ARBA" id="ARBA00022519"/>
    </source>
</evidence>
<protein>
    <recommendedName>
        <fullName evidence="12">TonB C-terminal domain-containing protein</fullName>
    </recommendedName>
</protein>
<evidence type="ECO:0000256" key="4">
    <source>
        <dbReference type="ARBA" id="ARBA00022475"/>
    </source>
</evidence>
<evidence type="ECO:0000256" key="6">
    <source>
        <dbReference type="ARBA" id="ARBA00022692"/>
    </source>
</evidence>
<feature type="compositionally biased region" description="Pro residues" evidence="10">
    <location>
        <begin position="169"/>
        <end position="178"/>
    </location>
</feature>
<feature type="compositionally biased region" description="Basic and acidic residues" evidence="10">
    <location>
        <begin position="102"/>
        <end position="115"/>
    </location>
</feature>
<organism evidence="13 14">
    <name type="scientific">Rhodoblastus sphagnicola</name>
    <dbReference type="NCBI Taxonomy" id="333368"/>
    <lineage>
        <taxon>Bacteria</taxon>
        <taxon>Pseudomonadati</taxon>
        <taxon>Pseudomonadota</taxon>
        <taxon>Alphaproteobacteria</taxon>
        <taxon>Hyphomicrobiales</taxon>
        <taxon>Rhodoblastaceae</taxon>
        <taxon>Rhodoblastus</taxon>
    </lineage>
</organism>
<proteinExistence type="inferred from homology"/>
<dbReference type="InterPro" id="IPR037682">
    <property type="entry name" value="TonB_C"/>
</dbReference>
<dbReference type="Gene3D" id="3.30.1150.10">
    <property type="match status" value="1"/>
</dbReference>
<keyword evidence="5" id="KW-0997">Cell inner membrane</keyword>
<keyword evidence="6 11" id="KW-0812">Transmembrane</keyword>
<evidence type="ECO:0000313" key="14">
    <source>
        <dbReference type="Proteomes" id="UP000239089"/>
    </source>
</evidence>
<evidence type="ECO:0000313" key="13">
    <source>
        <dbReference type="EMBL" id="PPQ26355.1"/>
    </source>
</evidence>
<feature type="compositionally biased region" description="Basic and acidic residues" evidence="10">
    <location>
        <begin position="85"/>
        <end position="95"/>
    </location>
</feature>
<feature type="compositionally biased region" description="Low complexity" evidence="10">
    <location>
        <begin position="123"/>
        <end position="148"/>
    </location>
</feature>
<dbReference type="EMBL" id="NHSJ01000134">
    <property type="protein sequence ID" value="PPQ26355.1"/>
    <property type="molecule type" value="Genomic_DNA"/>
</dbReference>
<evidence type="ECO:0000256" key="9">
    <source>
        <dbReference type="ARBA" id="ARBA00023136"/>
    </source>
</evidence>
<reference evidence="13 14" key="1">
    <citation type="journal article" date="2018" name="Arch. Microbiol.">
        <title>New insights into the metabolic potential of the phototrophic purple bacterium Rhodopila globiformis DSM 161(T) from its draft genome sequence and evidence for a vanadium-dependent nitrogenase.</title>
        <authorList>
            <person name="Imhoff J.F."/>
            <person name="Rahn T."/>
            <person name="Kunzel S."/>
            <person name="Neulinger S.C."/>
        </authorList>
    </citation>
    <scope>NUCLEOTIDE SEQUENCE [LARGE SCALE GENOMIC DNA]</scope>
    <source>
        <strain evidence="13 14">DSM 16996</strain>
    </source>
</reference>
<evidence type="ECO:0000256" key="10">
    <source>
        <dbReference type="SAM" id="MobiDB-lite"/>
    </source>
</evidence>
<feature type="region of interest" description="Disordered" evidence="10">
    <location>
        <begin position="70"/>
        <end position="189"/>
    </location>
</feature>
<evidence type="ECO:0000259" key="12">
    <source>
        <dbReference type="PROSITE" id="PS52015"/>
    </source>
</evidence>
<dbReference type="SUPFAM" id="SSF74653">
    <property type="entry name" value="TolA/TonB C-terminal domain"/>
    <property type="match status" value="1"/>
</dbReference>
<dbReference type="Pfam" id="PF13103">
    <property type="entry name" value="TonB_2"/>
    <property type="match status" value="1"/>
</dbReference>
<feature type="compositionally biased region" description="Low complexity" evidence="10">
    <location>
        <begin position="179"/>
        <end position="189"/>
    </location>
</feature>
<comment type="subcellular location">
    <subcellularLocation>
        <location evidence="1">Cell inner membrane</location>
        <topology evidence="1">Single-pass membrane protein</topology>
        <orientation evidence="1">Periplasmic side</orientation>
    </subcellularLocation>
</comment>
<dbReference type="PROSITE" id="PS52015">
    <property type="entry name" value="TONB_CTD"/>
    <property type="match status" value="1"/>
</dbReference>
<dbReference type="InterPro" id="IPR006260">
    <property type="entry name" value="TonB/TolA_C"/>
</dbReference>
<evidence type="ECO:0000256" key="7">
    <source>
        <dbReference type="ARBA" id="ARBA00022927"/>
    </source>
</evidence>
<keyword evidence="7" id="KW-0653">Protein transport</keyword>
<evidence type="ECO:0000256" key="3">
    <source>
        <dbReference type="ARBA" id="ARBA00022448"/>
    </source>
</evidence>
<dbReference type="Proteomes" id="UP000239089">
    <property type="component" value="Unassembled WGS sequence"/>
</dbReference>
<dbReference type="GO" id="GO:0005886">
    <property type="term" value="C:plasma membrane"/>
    <property type="evidence" value="ECO:0007669"/>
    <property type="project" value="UniProtKB-SubCell"/>
</dbReference>
<evidence type="ECO:0000256" key="11">
    <source>
        <dbReference type="SAM" id="Phobius"/>
    </source>
</evidence>
<keyword evidence="3" id="KW-0813">Transport</keyword>
<keyword evidence="4" id="KW-1003">Cell membrane</keyword>
<dbReference type="NCBIfam" id="TIGR01352">
    <property type="entry name" value="tonB_Cterm"/>
    <property type="match status" value="1"/>
</dbReference>
<name>A0A2S6MVF6_9HYPH</name>
<keyword evidence="14" id="KW-1185">Reference proteome</keyword>
<comment type="similarity">
    <text evidence="2">Belongs to the TonB family.</text>
</comment>
<keyword evidence="8 11" id="KW-1133">Transmembrane helix</keyword>